<dbReference type="RefSeq" id="WP_242659518.1">
    <property type="nucleotide sequence ID" value="NZ_FNKK01000002.1"/>
</dbReference>
<keyword evidence="6 7" id="KW-0067">ATP-binding</keyword>
<dbReference type="PROSITE" id="PS50011">
    <property type="entry name" value="PROTEIN_KINASE_DOM"/>
    <property type="match status" value="1"/>
</dbReference>
<name>A0A1H1HW89_9ACTN</name>
<dbReference type="EMBL" id="FNKK01000002">
    <property type="protein sequence ID" value="SDR29721.1"/>
    <property type="molecule type" value="Genomic_DNA"/>
</dbReference>
<dbReference type="InterPro" id="IPR000719">
    <property type="entry name" value="Prot_kinase_dom"/>
</dbReference>
<keyword evidence="4 7" id="KW-0547">Nucleotide-binding</keyword>
<organism evidence="10 11">
    <name type="scientific">Thermostaphylospora chromogena</name>
    <dbReference type="NCBI Taxonomy" id="35622"/>
    <lineage>
        <taxon>Bacteria</taxon>
        <taxon>Bacillati</taxon>
        <taxon>Actinomycetota</taxon>
        <taxon>Actinomycetes</taxon>
        <taxon>Streptosporangiales</taxon>
        <taxon>Thermomonosporaceae</taxon>
        <taxon>Thermostaphylospora</taxon>
    </lineage>
</organism>
<dbReference type="InterPro" id="IPR011009">
    <property type="entry name" value="Kinase-like_dom_sf"/>
</dbReference>
<evidence type="ECO:0000313" key="11">
    <source>
        <dbReference type="Proteomes" id="UP000217103"/>
    </source>
</evidence>
<dbReference type="GO" id="GO:0005524">
    <property type="term" value="F:ATP binding"/>
    <property type="evidence" value="ECO:0007669"/>
    <property type="project" value="UniProtKB-UniRule"/>
</dbReference>
<dbReference type="PANTHER" id="PTHR43289">
    <property type="entry name" value="MITOGEN-ACTIVATED PROTEIN KINASE KINASE KINASE 20-RELATED"/>
    <property type="match status" value="1"/>
</dbReference>
<keyword evidence="2 10" id="KW-0723">Serine/threonine-protein kinase</keyword>
<feature type="compositionally biased region" description="Basic and acidic residues" evidence="8">
    <location>
        <begin position="615"/>
        <end position="625"/>
    </location>
</feature>
<dbReference type="GO" id="GO:0004674">
    <property type="term" value="F:protein serine/threonine kinase activity"/>
    <property type="evidence" value="ECO:0007669"/>
    <property type="project" value="UniProtKB-KW"/>
</dbReference>
<dbReference type="Proteomes" id="UP000217103">
    <property type="component" value="Unassembled WGS sequence"/>
</dbReference>
<evidence type="ECO:0000256" key="6">
    <source>
        <dbReference type="ARBA" id="ARBA00022840"/>
    </source>
</evidence>
<keyword evidence="3" id="KW-0808">Transferase</keyword>
<accession>A0A1H1HW89</accession>
<feature type="region of interest" description="Disordered" evidence="8">
    <location>
        <begin position="593"/>
        <end position="628"/>
    </location>
</feature>
<evidence type="ECO:0000313" key="10">
    <source>
        <dbReference type="EMBL" id="SDR29721.1"/>
    </source>
</evidence>
<reference evidence="10 11" key="1">
    <citation type="submission" date="2016-10" db="EMBL/GenBank/DDBJ databases">
        <authorList>
            <person name="de Groot N.N."/>
        </authorList>
    </citation>
    <scope>NUCLEOTIDE SEQUENCE [LARGE SCALE GENOMIC DNA]</scope>
    <source>
        <strain evidence="10 11">DSM 43794</strain>
    </source>
</reference>
<dbReference type="Gene3D" id="1.10.510.10">
    <property type="entry name" value="Transferase(Phosphotransferase) domain 1"/>
    <property type="match status" value="1"/>
</dbReference>
<feature type="domain" description="Protein kinase" evidence="9">
    <location>
        <begin position="32"/>
        <end position="289"/>
    </location>
</feature>
<evidence type="ECO:0000256" key="4">
    <source>
        <dbReference type="ARBA" id="ARBA00022741"/>
    </source>
</evidence>
<evidence type="ECO:0000256" key="5">
    <source>
        <dbReference type="ARBA" id="ARBA00022777"/>
    </source>
</evidence>
<dbReference type="STRING" id="35622.SAMN04489764_4896"/>
<dbReference type="SMART" id="SM00220">
    <property type="entry name" value="S_TKc"/>
    <property type="match status" value="1"/>
</dbReference>
<evidence type="ECO:0000256" key="1">
    <source>
        <dbReference type="ARBA" id="ARBA00012513"/>
    </source>
</evidence>
<dbReference type="Gene3D" id="3.30.200.20">
    <property type="entry name" value="Phosphorylase Kinase, domain 1"/>
    <property type="match status" value="1"/>
</dbReference>
<dbReference type="CDD" id="cd14014">
    <property type="entry name" value="STKc_PknB_like"/>
    <property type="match status" value="1"/>
</dbReference>
<evidence type="ECO:0000256" key="3">
    <source>
        <dbReference type="ARBA" id="ARBA00022679"/>
    </source>
</evidence>
<evidence type="ECO:0000256" key="7">
    <source>
        <dbReference type="PROSITE-ProRule" id="PRU10141"/>
    </source>
</evidence>
<evidence type="ECO:0000259" key="9">
    <source>
        <dbReference type="PROSITE" id="PS50011"/>
    </source>
</evidence>
<feature type="compositionally biased region" description="Low complexity" evidence="8">
    <location>
        <begin position="369"/>
        <end position="385"/>
    </location>
</feature>
<dbReference type="EC" id="2.7.11.1" evidence="1"/>
<feature type="compositionally biased region" description="Pro residues" evidence="8">
    <location>
        <begin position="306"/>
        <end position="318"/>
    </location>
</feature>
<evidence type="ECO:0000256" key="8">
    <source>
        <dbReference type="SAM" id="MobiDB-lite"/>
    </source>
</evidence>
<dbReference type="InterPro" id="IPR008271">
    <property type="entry name" value="Ser/Thr_kinase_AS"/>
</dbReference>
<dbReference type="SUPFAM" id="SSF56112">
    <property type="entry name" value="Protein kinase-like (PK-like)"/>
    <property type="match status" value="1"/>
</dbReference>
<protein>
    <recommendedName>
        <fullName evidence="1">non-specific serine/threonine protein kinase</fullName>
        <ecNumber evidence="1">2.7.11.1</ecNumber>
    </recommendedName>
</protein>
<feature type="region of interest" description="Disordered" evidence="8">
    <location>
        <begin position="296"/>
        <end position="320"/>
    </location>
</feature>
<dbReference type="PROSITE" id="PS00108">
    <property type="entry name" value="PROTEIN_KINASE_ST"/>
    <property type="match status" value="1"/>
</dbReference>
<sequence>MTDLMPGGVPQEGGDAPPGVPESQGRLVGGRYRLLSPVGRGGMGMVWHAHDVLLDRDVAVKELILPFGLDHSGKQVAYRRMMREARSAARLSHPGIVTVHDVVEEDGRPWIVMELLRAWSLEQAVRQNGPLPVVQAAEIGYYVLDALRHAHAAGILHRDVKPGNVLITSDRVVLTDFGIAAIEGDVTITQTGLLMGSPAYIPPERLQGHSITHAADLWSFGATLYAAVEGRPPYEGPDAVAVLGAVLTQEPARPERAGALLPVIEGLLRKNPADRISAAQVADLLERVLRSHGSPLVGQRTGEHPAMPPDGLAPPAVPPREQYTPARIIETPSGPIRVPSEQQPYAAPYDPLASPTGIFSTNAIMRPASPLGAPPAQAAASAPPSFGRADSPSMPVTGAYAFPAYAAPPERAQEGDERPRTEAAEVPPESRRPEEFSAFSPFAAPRRHEDRDGPGAFDAFTGPSGPQPFGGAAGARPGSRQHAEDDSPSGPHRSFDAFGPASGPRRHEDHDGPGAFDAFTGPSGPQPFGGAAGARPGSRQHAEDDSPSGPHRSFDAFGPASGSQRPLPGGRVAEGRINSGAFEAIRVSRANSAPDPALVGVPRRPDGGGRPGSRRPVEDRPRDTGRLGAALIDPGRLRRRGGLFSDGVWWQEGRPTPRTLLAAAGMLGAAVITLLLLQAGDEQSNTPPPAPASATASAELDGAAQEAQTVEIPEGFTTRTQGGISAVVPEEWTVSVSDGRVIFSDPGDSQRMVTVAKAPSAPDGGLAALSRERETAKLTEYIQVQLQPVTMGKWKAADWEYTHTLPNGVPMHTLTRHVTIDDRRAYRITFTAPELRWDEGARMREVFLAHFSVV</sequence>
<feature type="region of interest" description="Disordered" evidence="8">
    <location>
        <begin position="410"/>
        <end position="574"/>
    </location>
</feature>
<dbReference type="PANTHER" id="PTHR43289:SF6">
    <property type="entry name" value="SERINE_THREONINE-PROTEIN KINASE NEKL-3"/>
    <property type="match status" value="1"/>
</dbReference>
<proteinExistence type="predicted"/>
<gene>
    <name evidence="10" type="ORF">SAMN04489764_4896</name>
</gene>
<feature type="region of interest" description="Disordered" evidence="8">
    <location>
        <begin position="1"/>
        <end position="25"/>
    </location>
</feature>
<dbReference type="PROSITE" id="PS00107">
    <property type="entry name" value="PROTEIN_KINASE_ATP"/>
    <property type="match status" value="1"/>
</dbReference>
<feature type="compositionally biased region" description="Basic and acidic residues" evidence="8">
    <location>
        <begin position="411"/>
        <end position="435"/>
    </location>
</feature>
<evidence type="ECO:0000256" key="2">
    <source>
        <dbReference type="ARBA" id="ARBA00022527"/>
    </source>
</evidence>
<dbReference type="Pfam" id="PF00069">
    <property type="entry name" value="Pkinase"/>
    <property type="match status" value="1"/>
</dbReference>
<keyword evidence="11" id="KW-1185">Reference proteome</keyword>
<dbReference type="InterPro" id="IPR017441">
    <property type="entry name" value="Protein_kinase_ATP_BS"/>
</dbReference>
<feature type="region of interest" description="Disordered" evidence="8">
    <location>
        <begin position="369"/>
        <end position="394"/>
    </location>
</feature>
<dbReference type="AlphaFoldDB" id="A0A1H1HW89"/>
<feature type="region of interest" description="Disordered" evidence="8">
    <location>
        <begin position="682"/>
        <end position="707"/>
    </location>
</feature>
<feature type="binding site" evidence="7">
    <location>
        <position position="61"/>
    </location>
    <ligand>
        <name>ATP</name>
        <dbReference type="ChEBI" id="CHEBI:30616"/>
    </ligand>
</feature>
<keyword evidence="5 10" id="KW-0418">Kinase</keyword>